<dbReference type="PANTHER" id="PTHR12029">
    <property type="entry name" value="RNA METHYLTRANSFERASE"/>
    <property type="match status" value="1"/>
</dbReference>
<dbReference type="GO" id="GO:0016423">
    <property type="term" value="F:tRNA (guanine) methyltransferase activity"/>
    <property type="evidence" value="ECO:0007669"/>
    <property type="project" value="TreeGrafter"/>
</dbReference>
<dbReference type="Proteomes" id="UP000606786">
    <property type="component" value="Unassembled WGS sequence"/>
</dbReference>
<gene>
    <name evidence="1" type="ORF">CCAP1982_LOCUS13300</name>
</gene>
<name>A0A811V4Z0_CERCA</name>
<organism evidence="1 2">
    <name type="scientific">Ceratitis capitata</name>
    <name type="common">Mediterranean fruit fly</name>
    <name type="synonym">Tephritis capitata</name>
    <dbReference type="NCBI Taxonomy" id="7213"/>
    <lineage>
        <taxon>Eukaryota</taxon>
        <taxon>Metazoa</taxon>
        <taxon>Ecdysozoa</taxon>
        <taxon>Arthropoda</taxon>
        <taxon>Hexapoda</taxon>
        <taxon>Insecta</taxon>
        <taxon>Pterygota</taxon>
        <taxon>Neoptera</taxon>
        <taxon>Endopterygota</taxon>
        <taxon>Diptera</taxon>
        <taxon>Brachycera</taxon>
        <taxon>Muscomorpha</taxon>
        <taxon>Tephritoidea</taxon>
        <taxon>Tephritidae</taxon>
        <taxon>Ceratitis</taxon>
        <taxon>Ceratitis</taxon>
    </lineage>
</organism>
<sequence>MNPEQDLYAMSSITDVDISENSRMFVVASLIDKIPNLGGIARTCEVLGIRNLVLSSKKLTENQDFKSVSMTAEKI</sequence>
<reference evidence="1" key="1">
    <citation type="submission" date="2020-11" db="EMBL/GenBank/DDBJ databases">
        <authorList>
            <person name="Whitehead M."/>
        </authorList>
    </citation>
    <scope>NUCLEOTIDE SEQUENCE</scope>
    <source>
        <strain evidence="1">EGII</strain>
    </source>
</reference>
<evidence type="ECO:0000313" key="1">
    <source>
        <dbReference type="EMBL" id="CAD7004917.1"/>
    </source>
</evidence>
<dbReference type="PANTHER" id="PTHR12029:SF11">
    <property type="entry name" value="METHYLTRANSFERASE TARBP1-RELATED"/>
    <property type="match status" value="1"/>
</dbReference>
<protein>
    <submittedName>
        <fullName evidence="1">(Mediterranean fruit fly) hypothetical protein</fullName>
    </submittedName>
</protein>
<proteinExistence type="predicted"/>
<keyword evidence="2" id="KW-1185">Reference proteome</keyword>
<dbReference type="InterPro" id="IPR029028">
    <property type="entry name" value="Alpha/beta_knot_MTases"/>
</dbReference>
<dbReference type="Gene3D" id="3.40.1280.10">
    <property type="match status" value="1"/>
</dbReference>
<dbReference type="GO" id="GO:0030488">
    <property type="term" value="P:tRNA methylation"/>
    <property type="evidence" value="ECO:0007669"/>
    <property type="project" value="TreeGrafter"/>
</dbReference>
<dbReference type="EMBL" id="CAJHJT010000034">
    <property type="protein sequence ID" value="CAD7004917.1"/>
    <property type="molecule type" value="Genomic_DNA"/>
</dbReference>
<dbReference type="OrthoDB" id="241340at2759"/>
<dbReference type="SUPFAM" id="SSF75217">
    <property type="entry name" value="alpha/beta knot"/>
    <property type="match status" value="1"/>
</dbReference>
<comment type="caution">
    <text evidence="1">The sequence shown here is derived from an EMBL/GenBank/DDBJ whole genome shotgun (WGS) entry which is preliminary data.</text>
</comment>
<dbReference type="InterPro" id="IPR045330">
    <property type="entry name" value="TRM3/TARBP1"/>
</dbReference>
<dbReference type="InterPro" id="IPR029026">
    <property type="entry name" value="tRNA_m1G_MTases_N"/>
</dbReference>
<dbReference type="AlphaFoldDB" id="A0A811V4Z0"/>
<accession>A0A811V4Z0</accession>
<evidence type="ECO:0000313" key="2">
    <source>
        <dbReference type="Proteomes" id="UP000606786"/>
    </source>
</evidence>